<evidence type="ECO:0000313" key="2">
    <source>
        <dbReference type="Proteomes" id="UP000471409"/>
    </source>
</evidence>
<dbReference type="Proteomes" id="UP000471409">
    <property type="component" value="Unassembled WGS sequence"/>
</dbReference>
<reference evidence="1 2" key="1">
    <citation type="submission" date="2020-01" db="EMBL/GenBank/DDBJ databases">
        <title>Rhizobium genotypes associated with high levels of biological nitrogen fixation by grain legumes in a temperate-maritime cropping system.</title>
        <authorList>
            <person name="Maluk M."/>
            <person name="Francesc Ferrando Molina F."/>
            <person name="Lopez Del Egido L."/>
            <person name="Lafos M."/>
            <person name="Langarica-Fuentes A."/>
            <person name="Gebre Yohannes G."/>
            <person name="Young M.W."/>
            <person name="Martin P."/>
            <person name="Gantlett R."/>
            <person name="Kenicer G."/>
            <person name="Hawes C."/>
            <person name="Begg G.S."/>
            <person name="Quilliam R.S."/>
            <person name="Squire G.R."/>
            <person name="Poole P.S."/>
            <person name="Young P.W."/>
            <person name="Iannetta P.M."/>
            <person name="James E.K."/>
        </authorList>
    </citation>
    <scope>NUCLEOTIDE SEQUENCE [LARGE SCALE GENOMIC DNA]</scope>
    <source>
        <strain evidence="1 2">JHI944</strain>
    </source>
</reference>
<protein>
    <submittedName>
        <fullName evidence="1">Uncharacterized protein</fullName>
    </submittedName>
</protein>
<accession>A0A6G7MQ51</accession>
<name>A0A6G7MQ51_RHILE</name>
<proteinExistence type="predicted"/>
<gene>
    <name evidence="1" type="ORF">GUK36_37625</name>
</gene>
<dbReference type="RefSeq" id="WP_164000733.1">
    <property type="nucleotide sequence ID" value="NZ_WXXP01000125.1"/>
</dbReference>
<organism evidence="1 2">
    <name type="scientific">Rhizobium leguminosarum</name>
    <dbReference type="NCBI Taxonomy" id="384"/>
    <lineage>
        <taxon>Bacteria</taxon>
        <taxon>Pseudomonadati</taxon>
        <taxon>Pseudomonadota</taxon>
        <taxon>Alphaproteobacteria</taxon>
        <taxon>Hyphomicrobiales</taxon>
        <taxon>Rhizobiaceae</taxon>
        <taxon>Rhizobium/Agrobacterium group</taxon>
        <taxon>Rhizobium</taxon>
    </lineage>
</organism>
<sequence>MQARVLRIGTGRPVKPDANKVVQLAVDGKVIKRRVTALRARTFAAELLETVTLDGEEWRTPARFPDYRVSNLSRVYAVKKAIILAPGINSAGIPGVCLPDPTGLADSFPWVSVRSLVARAFS</sequence>
<dbReference type="EMBL" id="WXXP01000125">
    <property type="protein sequence ID" value="NEK54968.1"/>
    <property type="molecule type" value="Genomic_DNA"/>
</dbReference>
<dbReference type="AlphaFoldDB" id="A0A6G7MQ51"/>
<evidence type="ECO:0000313" key="1">
    <source>
        <dbReference type="EMBL" id="NEK54968.1"/>
    </source>
</evidence>
<comment type="caution">
    <text evidence="1">The sequence shown here is derived from an EMBL/GenBank/DDBJ whole genome shotgun (WGS) entry which is preliminary data.</text>
</comment>